<evidence type="ECO:0000256" key="4">
    <source>
        <dbReference type="SAM" id="Phobius"/>
    </source>
</evidence>
<dbReference type="RefSeq" id="XP_018326251.1">
    <property type="nucleotide sequence ID" value="XM_018470749.2"/>
</dbReference>
<comment type="caution">
    <text evidence="2">Lacks conserved residue(s) required for the propagation of feature annotation.</text>
</comment>
<dbReference type="Gene3D" id="4.10.400.10">
    <property type="entry name" value="Low-density Lipoprotein Receptor"/>
    <property type="match status" value="1"/>
</dbReference>
<dbReference type="STRING" id="224129.A0A1W4WQQ7"/>
<keyword evidence="4" id="KW-0812">Transmembrane</keyword>
<keyword evidence="4" id="KW-0472">Membrane</keyword>
<dbReference type="KEGG" id="apln:108737696"/>
<dbReference type="InterPro" id="IPR035914">
    <property type="entry name" value="Sperma_CUB_dom_sf"/>
</dbReference>
<keyword evidence="4" id="KW-1133">Transmembrane helix</keyword>
<feature type="compositionally biased region" description="Basic residues" evidence="3">
    <location>
        <begin position="566"/>
        <end position="578"/>
    </location>
</feature>
<feature type="disulfide bond" evidence="2">
    <location>
        <begin position="411"/>
        <end position="429"/>
    </location>
</feature>
<dbReference type="PROSITE" id="PS50068">
    <property type="entry name" value="LDLRA_2"/>
    <property type="match status" value="1"/>
</dbReference>
<dbReference type="SUPFAM" id="SSF49854">
    <property type="entry name" value="Spermadhesin, CUB domain"/>
    <property type="match status" value="3"/>
</dbReference>
<dbReference type="CDD" id="cd00041">
    <property type="entry name" value="CUB"/>
    <property type="match status" value="1"/>
</dbReference>
<dbReference type="SUPFAM" id="SSF57424">
    <property type="entry name" value="LDL receptor-like module"/>
    <property type="match status" value="1"/>
</dbReference>
<dbReference type="Proteomes" id="UP000192223">
    <property type="component" value="Unplaced"/>
</dbReference>
<dbReference type="CTD" id="38946"/>
<evidence type="ECO:0000313" key="7">
    <source>
        <dbReference type="RefSeq" id="XP_018326251.1"/>
    </source>
</evidence>
<evidence type="ECO:0000313" key="6">
    <source>
        <dbReference type="Proteomes" id="UP000192223"/>
    </source>
</evidence>
<dbReference type="GeneID" id="108737696"/>
<feature type="domain" description="CUB" evidence="5">
    <location>
        <begin position="157"/>
        <end position="263"/>
    </location>
</feature>
<evidence type="ECO:0000256" key="2">
    <source>
        <dbReference type="PROSITE-ProRule" id="PRU00124"/>
    </source>
</evidence>
<evidence type="ECO:0000259" key="5">
    <source>
        <dbReference type="PROSITE" id="PS01180"/>
    </source>
</evidence>
<organism evidence="6 7">
    <name type="scientific">Agrilus planipennis</name>
    <name type="common">Emerald ash borer</name>
    <name type="synonym">Agrilus marcopoli</name>
    <dbReference type="NCBI Taxonomy" id="224129"/>
    <lineage>
        <taxon>Eukaryota</taxon>
        <taxon>Metazoa</taxon>
        <taxon>Ecdysozoa</taxon>
        <taxon>Arthropoda</taxon>
        <taxon>Hexapoda</taxon>
        <taxon>Insecta</taxon>
        <taxon>Pterygota</taxon>
        <taxon>Neoptera</taxon>
        <taxon>Endopterygota</taxon>
        <taxon>Coleoptera</taxon>
        <taxon>Polyphaga</taxon>
        <taxon>Elateriformia</taxon>
        <taxon>Buprestoidea</taxon>
        <taxon>Buprestidae</taxon>
        <taxon>Agrilinae</taxon>
        <taxon>Agrilus</taxon>
    </lineage>
</organism>
<feature type="region of interest" description="Disordered" evidence="3">
    <location>
        <begin position="648"/>
        <end position="673"/>
    </location>
</feature>
<dbReference type="PROSITE" id="PS01180">
    <property type="entry name" value="CUB"/>
    <property type="match status" value="2"/>
</dbReference>
<dbReference type="InterPro" id="IPR036055">
    <property type="entry name" value="LDL_receptor-like_sf"/>
</dbReference>
<dbReference type="InterPro" id="IPR042333">
    <property type="entry name" value="LRAD2/Mig-13-like"/>
</dbReference>
<dbReference type="PANTHER" id="PTHR24652">
    <property type="entry name" value="LOW-DENSITY LIPOPROTEIN RECEPTOR CLASS A DOMAIN-CONTAINING PROTEIN 2"/>
    <property type="match status" value="1"/>
</dbReference>
<dbReference type="InterPro" id="IPR000859">
    <property type="entry name" value="CUB_dom"/>
</dbReference>
<feature type="domain" description="CUB" evidence="5">
    <location>
        <begin position="6"/>
        <end position="146"/>
    </location>
</feature>
<sequence>MYHEICGEFTGRRMYLELGEEGVLTARNESNLREYHYKHQLHNISTHSQCSLELITCPSCIISLKFTFLNISRNCDKNTVLDSCGCDYVWIYEPPFDEASGEQFCGHFLKNNSTSLSYTSQTRSVAISFLFSTNYDHAFTITFSSERNRQVFNGFPKYGNVNNETQLLTSPFFPYSYPRDLSIEYIVKCHSAENCRIRLIFSDFYLSRTSIIEFFDWNGQRMEVATGTAFRPTVIISSGPTLVIRFYANGGTSMGFKASYMFLLGDAYNDVTLRPNTDCGGYVSNLGGAITMMDMVKEGTKPFDCYWVIQPPRGYMHLQTHLYLKVVEFSDFGGNTQLTVRQGVTSNEPALETLRHPMSYFFLSKKKEHVVSLSQGFYVSLKGLFRPESRLSIVYTAFSYKECIPGSDFFCQNHRCIPLFLRCDGFNHCGDESDEPLACFQESKDHHWVHTPNFFFPKIDRYADLQTATVAFIICSMGLVALIFAMIILIYRINARARQQRQLQDHLQTISSLLEDGVAGQEDLITDEPPNYEAPPEYEEVIRTPAKGNEYRRTVRKSSTDSRSRSNSRKRSCSRCSRKTGDDFQESSSGSRRTSLGPFLDNGLTENENKINAGATSSASIPNSPPPSYSHITYNSMTPLIRIQETSSISSAENVSEGTEENPLILTPRELIQ</sequence>
<dbReference type="PANTHER" id="PTHR24652:SF67">
    <property type="entry name" value="LOW-DENSITY LIPOPROTEIN RECEPTOR CLASS A DOMAIN-CONTAINING PROTEIN 2"/>
    <property type="match status" value="1"/>
</dbReference>
<protein>
    <submittedName>
        <fullName evidence="7">Uncharacterized protein LOC108737696</fullName>
    </submittedName>
</protein>
<keyword evidence="1 2" id="KW-1015">Disulfide bond</keyword>
<feature type="compositionally biased region" description="Basic and acidic residues" evidence="3">
    <location>
        <begin position="549"/>
        <end position="564"/>
    </location>
</feature>
<proteinExistence type="predicted"/>
<evidence type="ECO:0000256" key="1">
    <source>
        <dbReference type="ARBA" id="ARBA00023157"/>
    </source>
</evidence>
<feature type="compositionally biased region" description="Polar residues" evidence="3">
    <location>
        <begin position="648"/>
        <end position="657"/>
    </location>
</feature>
<accession>A0A1W4WQQ7</accession>
<dbReference type="Pfam" id="PF00431">
    <property type="entry name" value="CUB"/>
    <property type="match status" value="1"/>
</dbReference>
<dbReference type="AlphaFoldDB" id="A0A1W4WQQ7"/>
<feature type="region of interest" description="Disordered" evidence="3">
    <location>
        <begin position="543"/>
        <end position="606"/>
    </location>
</feature>
<evidence type="ECO:0000256" key="3">
    <source>
        <dbReference type="SAM" id="MobiDB-lite"/>
    </source>
</evidence>
<feature type="transmembrane region" description="Helical" evidence="4">
    <location>
        <begin position="470"/>
        <end position="491"/>
    </location>
</feature>
<dbReference type="Gene3D" id="2.60.120.290">
    <property type="entry name" value="Spermadhesin, CUB domain"/>
    <property type="match status" value="2"/>
</dbReference>
<dbReference type="InterPro" id="IPR002172">
    <property type="entry name" value="LDrepeatLR_classA_rpt"/>
</dbReference>
<reference evidence="7" key="1">
    <citation type="submission" date="2025-08" db="UniProtKB">
        <authorList>
            <consortium name="RefSeq"/>
        </authorList>
    </citation>
    <scope>IDENTIFICATION</scope>
    <source>
        <tissue evidence="7">Entire body</tissue>
    </source>
</reference>
<dbReference type="SMART" id="SM00192">
    <property type="entry name" value="LDLa"/>
    <property type="match status" value="1"/>
</dbReference>
<dbReference type="Pfam" id="PF00057">
    <property type="entry name" value="Ldl_recept_a"/>
    <property type="match status" value="1"/>
</dbReference>
<dbReference type="InterPro" id="IPR023415">
    <property type="entry name" value="LDLR_class-A_CS"/>
</dbReference>
<dbReference type="InParanoid" id="A0A1W4WQQ7"/>
<dbReference type="CDD" id="cd00112">
    <property type="entry name" value="LDLa"/>
    <property type="match status" value="1"/>
</dbReference>
<gene>
    <name evidence="7" type="primary">LOC108737696</name>
</gene>
<dbReference type="FunCoup" id="A0A1W4WQQ7">
    <property type="interactions" value="14"/>
</dbReference>
<dbReference type="PROSITE" id="PS01209">
    <property type="entry name" value="LDLRA_1"/>
    <property type="match status" value="1"/>
</dbReference>
<name>A0A1W4WQQ7_AGRPL</name>
<dbReference type="OrthoDB" id="19606at2759"/>
<dbReference type="SMART" id="SM00042">
    <property type="entry name" value="CUB"/>
    <property type="match status" value="1"/>
</dbReference>
<keyword evidence="6" id="KW-1185">Reference proteome</keyword>